<feature type="transmembrane region" description="Helical" evidence="1">
    <location>
        <begin position="69"/>
        <end position="88"/>
    </location>
</feature>
<evidence type="ECO:0000313" key="3">
    <source>
        <dbReference type="Proteomes" id="UP001597532"/>
    </source>
</evidence>
<evidence type="ECO:0000313" key="2">
    <source>
        <dbReference type="EMBL" id="MFD2791891.1"/>
    </source>
</evidence>
<dbReference type="EMBL" id="JBHUOK010000034">
    <property type="protein sequence ID" value="MFD2791891.1"/>
    <property type="molecule type" value="Genomic_DNA"/>
</dbReference>
<organism evidence="2 3">
    <name type="scientific">Arenibacter antarcticus</name>
    <dbReference type="NCBI Taxonomy" id="2040469"/>
    <lineage>
        <taxon>Bacteria</taxon>
        <taxon>Pseudomonadati</taxon>
        <taxon>Bacteroidota</taxon>
        <taxon>Flavobacteriia</taxon>
        <taxon>Flavobacteriales</taxon>
        <taxon>Flavobacteriaceae</taxon>
        <taxon>Arenibacter</taxon>
    </lineage>
</organism>
<keyword evidence="1" id="KW-1133">Transmembrane helix</keyword>
<sequence length="142" mass="16721">MELDRIEKLLEKYFEATATVAEEETLRDYFKNENIPVHLKQYAPMFQYFSVAKEERFTKQVPLKPRKSYLEWASVAAVAVLVFGIYFGNEYSEKQEQKKAEYAYQETKKALSLLAANFERGTEKVAYLNEFEATKEKIYNNN</sequence>
<keyword evidence="1" id="KW-0472">Membrane</keyword>
<keyword evidence="1" id="KW-0812">Transmembrane</keyword>
<proteinExistence type="predicted"/>
<evidence type="ECO:0008006" key="4">
    <source>
        <dbReference type="Google" id="ProtNLM"/>
    </source>
</evidence>
<reference evidence="3" key="1">
    <citation type="journal article" date="2019" name="Int. J. Syst. Evol. Microbiol.">
        <title>The Global Catalogue of Microorganisms (GCM) 10K type strain sequencing project: providing services to taxonomists for standard genome sequencing and annotation.</title>
        <authorList>
            <consortium name="The Broad Institute Genomics Platform"/>
            <consortium name="The Broad Institute Genome Sequencing Center for Infectious Disease"/>
            <person name="Wu L."/>
            <person name="Ma J."/>
        </authorList>
    </citation>
    <scope>NUCLEOTIDE SEQUENCE [LARGE SCALE GENOMIC DNA]</scope>
    <source>
        <strain evidence="3">KCTC 52924</strain>
    </source>
</reference>
<evidence type="ECO:0000256" key="1">
    <source>
        <dbReference type="SAM" id="Phobius"/>
    </source>
</evidence>
<name>A0ABW5VPI4_9FLAO</name>
<keyword evidence="3" id="KW-1185">Reference proteome</keyword>
<accession>A0ABW5VPI4</accession>
<protein>
    <recommendedName>
        <fullName evidence="4">Anti-sigma factor</fullName>
    </recommendedName>
</protein>
<dbReference type="Proteomes" id="UP001597532">
    <property type="component" value="Unassembled WGS sequence"/>
</dbReference>
<comment type="caution">
    <text evidence="2">The sequence shown here is derived from an EMBL/GenBank/DDBJ whole genome shotgun (WGS) entry which is preliminary data.</text>
</comment>
<dbReference type="RefSeq" id="WP_251808756.1">
    <property type="nucleotide sequence ID" value="NZ_CP166679.1"/>
</dbReference>
<gene>
    <name evidence="2" type="ORF">ACFS1K_19135</name>
</gene>